<evidence type="ECO:0000313" key="1">
    <source>
        <dbReference type="EMBL" id="ALS23463.1"/>
    </source>
</evidence>
<evidence type="ECO:0000313" key="2">
    <source>
        <dbReference type="Proteomes" id="UP000061660"/>
    </source>
</evidence>
<dbReference type="GO" id="GO:0005524">
    <property type="term" value="F:ATP binding"/>
    <property type="evidence" value="ECO:0007669"/>
    <property type="project" value="InterPro"/>
</dbReference>
<dbReference type="PANTHER" id="PTHR30050:SF8">
    <property type="entry name" value="PRIMOSOMAL PROTEIN DNAI"/>
    <property type="match status" value="1"/>
</dbReference>
<keyword evidence="2" id="KW-1185">Reference proteome</keyword>
<dbReference type="KEGG" id="pnp:IJ22_30900"/>
<dbReference type="Proteomes" id="UP000061660">
    <property type="component" value="Chromosome"/>
</dbReference>
<gene>
    <name evidence="1" type="ORF">IJ22_30900</name>
</gene>
<dbReference type="PATRIC" id="fig|162209.4.peg.3302"/>
<dbReference type="GO" id="GO:0006260">
    <property type="term" value="P:DNA replication"/>
    <property type="evidence" value="ECO:0007669"/>
    <property type="project" value="TreeGrafter"/>
</dbReference>
<dbReference type="Pfam" id="PF01695">
    <property type="entry name" value="IstB_IS21"/>
    <property type="match status" value="1"/>
</dbReference>
<dbReference type="OrthoDB" id="61127at2"/>
<dbReference type="SUPFAM" id="SSF52540">
    <property type="entry name" value="P-loop containing nucleoside triphosphate hydrolases"/>
    <property type="match status" value="1"/>
</dbReference>
<dbReference type="RefSeq" id="WP_062409403.1">
    <property type="nucleotide sequence ID" value="NZ_BJCS01000007.1"/>
</dbReference>
<reference evidence="1 2" key="2">
    <citation type="journal article" date="2016" name="Genome Announc.">
        <title>Complete Genome Sequences of Two Interactive Moderate Thermophiles, Paenibacillus napthalenovorans 32O-Y and Paenibacillus sp. 32O-W.</title>
        <authorList>
            <person name="Butler R.R.III."/>
            <person name="Wang J."/>
            <person name="Stark B.C."/>
            <person name="Pombert J.F."/>
        </authorList>
    </citation>
    <scope>NUCLEOTIDE SEQUENCE [LARGE SCALE GENOMIC DNA]</scope>
    <source>
        <strain evidence="1 2">32O-Y</strain>
    </source>
</reference>
<dbReference type="CDD" id="cd00009">
    <property type="entry name" value="AAA"/>
    <property type="match status" value="1"/>
</dbReference>
<reference evidence="2" key="1">
    <citation type="submission" date="2015-12" db="EMBL/GenBank/DDBJ databases">
        <title>Complete genome sequences of two moderately thermophilic Paenibacillus species.</title>
        <authorList>
            <person name="Butler R.III."/>
            <person name="Wang J."/>
            <person name="Stark B.C."/>
            <person name="Pombert J.-F."/>
        </authorList>
    </citation>
    <scope>NUCLEOTIDE SEQUENCE [LARGE SCALE GENOMIC DNA]</scope>
    <source>
        <strain evidence="2">32O-Y</strain>
    </source>
</reference>
<accession>A0A0U2VVB1</accession>
<name>A0A0U2VVB1_9BACL</name>
<dbReference type="Pfam" id="PF07319">
    <property type="entry name" value="DnaI_N"/>
    <property type="match status" value="1"/>
</dbReference>
<dbReference type="EMBL" id="CP013652">
    <property type="protein sequence ID" value="ALS23463.1"/>
    <property type="molecule type" value="Genomic_DNA"/>
</dbReference>
<dbReference type="InterPro" id="IPR002611">
    <property type="entry name" value="IstB_ATP-bd"/>
</dbReference>
<sequence length="317" mass="36521">MESLGELLRGMQGRQLLKQADEKLQQVAKDPLIVKLRQKYPELDLQTMKLNLNKLHQYVTEYNNCSNCPGLDRCPNDFEGHYSILTVEAAEDRIRIHDQKVACKKFIARSTQEAVRSRIRSFYVDERALSEGYSSLEILGKDPDREEAVGQVMDYIFQVRENGLQPKGLYLAGAFGTGKTFLMCYLLYELAKDGYTGAIVYMPDFAEDLKSMFQEPLKLKETIDVLKETDLLVFDDIGAENLNPWLRDHVMGAILNYRMNRKPTFFTSNLDLTSLEKHFSFTSKDGDEEYKGQRIMDRIRHFVDVVMVNGTNKRGLQ</sequence>
<dbReference type="InterPro" id="IPR009928">
    <property type="entry name" value="DnaI_N"/>
</dbReference>
<dbReference type="PANTHER" id="PTHR30050">
    <property type="entry name" value="CHROMOSOMAL REPLICATION INITIATOR PROTEIN DNAA"/>
    <property type="match status" value="1"/>
</dbReference>
<dbReference type="AlphaFoldDB" id="A0A0U2VVB1"/>
<proteinExistence type="predicted"/>
<dbReference type="InterPro" id="IPR027417">
    <property type="entry name" value="P-loop_NTPase"/>
</dbReference>
<dbReference type="Gene3D" id="3.40.50.300">
    <property type="entry name" value="P-loop containing nucleotide triphosphate hydrolases"/>
    <property type="match status" value="1"/>
</dbReference>
<organism evidence="1 2">
    <name type="scientific">Paenibacillus naphthalenovorans</name>
    <dbReference type="NCBI Taxonomy" id="162209"/>
    <lineage>
        <taxon>Bacteria</taxon>
        <taxon>Bacillati</taxon>
        <taxon>Bacillota</taxon>
        <taxon>Bacilli</taxon>
        <taxon>Bacillales</taxon>
        <taxon>Paenibacillaceae</taxon>
        <taxon>Paenibacillus</taxon>
    </lineage>
</organism>
<protein>
    <submittedName>
        <fullName evidence="1">ATPase AAA</fullName>
    </submittedName>
</protein>
<dbReference type="STRING" id="162209.IJ22_30900"/>
<dbReference type="NCBIfam" id="NF006505">
    <property type="entry name" value="PRK08939.1"/>
    <property type="match status" value="1"/>
</dbReference>